<keyword evidence="1" id="KW-0812">Transmembrane</keyword>
<keyword evidence="3" id="KW-1185">Reference proteome</keyword>
<protein>
    <submittedName>
        <fullName evidence="2">Uncharacterized protein</fullName>
    </submittedName>
</protein>
<proteinExistence type="predicted"/>
<dbReference type="Proteomes" id="UP001162164">
    <property type="component" value="Unassembled WGS sequence"/>
</dbReference>
<organism evidence="2 3">
    <name type="scientific">Molorchus minor</name>
    <dbReference type="NCBI Taxonomy" id="1323400"/>
    <lineage>
        <taxon>Eukaryota</taxon>
        <taxon>Metazoa</taxon>
        <taxon>Ecdysozoa</taxon>
        <taxon>Arthropoda</taxon>
        <taxon>Hexapoda</taxon>
        <taxon>Insecta</taxon>
        <taxon>Pterygota</taxon>
        <taxon>Neoptera</taxon>
        <taxon>Endopterygota</taxon>
        <taxon>Coleoptera</taxon>
        <taxon>Polyphaga</taxon>
        <taxon>Cucujiformia</taxon>
        <taxon>Chrysomeloidea</taxon>
        <taxon>Cerambycidae</taxon>
        <taxon>Lamiinae</taxon>
        <taxon>Monochamini</taxon>
        <taxon>Molorchus</taxon>
    </lineage>
</organism>
<feature type="transmembrane region" description="Helical" evidence="1">
    <location>
        <begin position="123"/>
        <end position="144"/>
    </location>
</feature>
<evidence type="ECO:0000313" key="3">
    <source>
        <dbReference type="Proteomes" id="UP001162164"/>
    </source>
</evidence>
<evidence type="ECO:0000313" key="2">
    <source>
        <dbReference type="EMBL" id="KAJ8965259.1"/>
    </source>
</evidence>
<dbReference type="EMBL" id="JAPWTJ010002651">
    <property type="protein sequence ID" value="KAJ8965259.1"/>
    <property type="molecule type" value="Genomic_DNA"/>
</dbReference>
<reference evidence="2" key="1">
    <citation type="journal article" date="2023" name="Insect Mol. Biol.">
        <title>Genome sequencing provides insights into the evolution of gene families encoding plant cell wall-degrading enzymes in longhorned beetles.</title>
        <authorList>
            <person name="Shin N.R."/>
            <person name="Okamura Y."/>
            <person name="Kirsch R."/>
            <person name="Pauchet Y."/>
        </authorList>
    </citation>
    <scope>NUCLEOTIDE SEQUENCE</scope>
    <source>
        <strain evidence="2">MMC_N1</strain>
    </source>
</reference>
<accession>A0ABQ9ITG5</accession>
<keyword evidence="1" id="KW-1133">Transmembrane helix</keyword>
<name>A0ABQ9ITG5_9CUCU</name>
<evidence type="ECO:0000256" key="1">
    <source>
        <dbReference type="SAM" id="Phobius"/>
    </source>
</evidence>
<comment type="caution">
    <text evidence="2">The sequence shown here is derived from an EMBL/GenBank/DDBJ whole genome shotgun (WGS) entry which is preliminary data.</text>
</comment>
<gene>
    <name evidence="2" type="ORF">NQ317_019736</name>
</gene>
<keyword evidence="1" id="KW-0472">Membrane</keyword>
<sequence length="155" mass="17876">MLLDVAAIAAQASALVMWPLVEGRYVLYMIPVSSLHFRWMKDSPYHFISTLAKGRKKELKNKTYFMYAILAPWKSAHNQYYREYDDIQIMLQNYKNRTMVGDSDANLGEAIANGFGTITETSIWTPLSVWLINIMATYICYAFGKFACKIMIQTF</sequence>